<evidence type="ECO:0000313" key="2">
    <source>
        <dbReference type="EMBL" id="MBI6883217.1"/>
    </source>
</evidence>
<evidence type="ECO:0000256" key="1">
    <source>
        <dbReference type="SAM" id="MobiDB-lite"/>
    </source>
</evidence>
<reference evidence="2" key="1">
    <citation type="submission" date="2020-12" db="EMBL/GenBank/DDBJ databases">
        <title>Enhanced detection system for hospital associated transmission using whole genome sequencing surveillance.</title>
        <authorList>
            <person name="Harrison L.H."/>
            <person name="Van Tyne D."/>
            <person name="Marsh J.W."/>
            <person name="Griffith M.P."/>
            <person name="Snyder D.J."/>
            <person name="Cooper V.S."/>
            <person name="Mustapha M."/>
        </authorList>
    </citation>
    <scope>NUCLEOTIDE SEQUENCE</scope>
    <source>
        <strain evidence="2">PSB00042</strain>
    </source>
</reference>
<protein>
    <submittedName>
        <fullName evidence="2">Uncharacterized protein</fullName>
    </submittedName>
</protein>
<proteinExistence type="predicted"/>
<gene>
    <name evidence="2" type="ORF">JEU22_04765</name>
</gene>
<dbReference type="EMBL" id="JAEHTE010000002">
    <property type="protein sequence ID" value="MBI6883217.1"/>
    <property type="molecule type" value="Genomic_DNA"/>
</dbReference>
<feature type="compositionally biased region" description="Low complexity" evidence="1">
    <location>
        <begin position="1"/>
        <end position="19"/>
    </location>
</feature>
<dbReference type="AlphaFoldDB" id="A0A8I1ED80"/>
<sequence>MIASHQHSIASQQSSPSSSRRGNGRIHEKLDAAFRQPLSLEQFRDLAIEQAFYLGIKDTRIEIRQHAGSRTNYQILIEGDTNGSLRWPFAYQFAAGTPQPGQLLRTPAVGQLLRISMRRRPSMSFNRYKSEWQEDDRVCVVIEQLPLEEIAD</sequence>
<organism evidence="2 3">
    <name type="scientific">Pseudomonas putida</name>
    <name type="common">Arthrobacter siderocapsulatus</name>
    <dbReference type="NCBI Taxonomy" id="303"/>
    <lineage>
        <taxon>Bacteria</taxon>
        <taxon>Pseudomonadati</taxon>
        <taxon>Pseudomonadota</taxon>
        <taxon>Gammaproteobacteria</taxon>
        <taxon>Pseudomonadales</taxon>
        <taxon>Pseudomonadaceae</taxon>
        <taxon>Pseudomonas</taxon>
    </lineage>
</organism>
<dbReference type="Proteomes" id="UP000637061">
    <property type="component" value="Unassembled WGS sequence"/>
</dbReference>
<dbReference type="RefSeq" id="WP_198746831.1">
    <property type="nucleotide sequence ID" value="NZ_JAEHTE010000002.1"/>
</dbReference>
<name>A0A8I1ED80_PSEPU</name>
<evidence type="ECO:0000313" key="3">
    <source>
        <dbReference type="Proteomes" id="UP000637061"/>
    </source>
</evidence>
<comment type="caution">
    <text evidence="2">The sequence shown here is derived from an EMBL/GenBank/DDBJ whole genome shotgun (WGS) entry which is preliminary data.</text>
</comment>
<feature type="region of interest" description="Disordered" evidence="1">
    <location>
        <begin position="1"/>
        <end position="24"/>
    </location>
</feature>
<accession>A0A8I1ED80</accession>